<dbReference type="AlphaFoldDB" id="A0A2P4ZUY7"/>
<evidence type="ECO:0000256" key="2">
    <source>
        <dbReference type="SAM" id="Phobius"/>
    </source>
</evidence>
<evidence type="ECO:0000313" key="3">
    <source>
        <dbReference type="EMBL" id="PON28102.1"/>
    </source>
</evidence>
<dbReference type="EMBL" id="JPDN02000008">
    <property type="protein sequence ID" value="PON28102.1"/>
    <property type="molecule type" value="Genomic_DNA"/>
</dbReference>
<protein>
    <recommendedName>
        <fullName evidence="5">Fucose-specific lectin</fullName>
    </recommendedName>
</protein>
<keyword evidence="2" id="KW-0472">Membrane</keyword>
<evidence type="ECO:0008006" key="5">
    <source>
        <dbReference type="Google" id="ProtNLM"/>
    </source>
</evidence>
<comment type="caution">
    <text evidence="3">The sequence shown here is derived from an EMBL/GenBank/DDBJ whole genome shotgun (WGS) entry which is preliminary data.</text>
</comment>
<keyword evidence="4" id="KW-1185">Reference proteome</keyword>
<keyword evidence="2" id="KW-0812">Transmembrane</keyword>
<dbReference type="Gene3D" id="2.120.10.70">
    <property type="entry name" value="Fucose-specific lectin"/>
    <property type="match status" value="1"/>
</dbReference>
<accession>A0A2P4ZUY7</accession>
<feature type="region of interest" description="Disordered" evidence="1">
    <location>
        <begin position="105"/>
        <end position="136"/>
    </location>
</feature>
<feature type="transmembrane region" description="Helical" evidence="2">
    <location>
        <begin position="78"/>
        <end position="100"/>
    </location>
</feature>
<evidence type="ECO:0000313" key="4">
    <source>
        <dbReference type="Proteomes" id="UP000054821"/>
    </source>
</evidence>
<dbReference type="GeneID" id="29984086"/>
<name>A0A2P4ZUY7_9HYPO</name>
<dbReference type="Proteomes" id="UP000054821">
    <property type="component" value="Unassembled WGS sequence"/>
</dbReference>
<reference evidence="3 4" key="1">
    <citation type="journal article" date="2016" name="Genome Announc.">
        <title>Draft Whole-Genome Sequence of Trichoderma gamsii T6085, a Promising Biocontrol Agent of Fusarium Head Blight on Wheat.</title>
        <authorList>
            <person name="Baroncelli R."/>
            <person name="Zapparata A."/>
            <person name="Piaggeschi G."/>
            <person name="Sarrocco S."/>
            <person name="Vannacci G."/>
        </authorList>
    </citation>
    <scope>NUCLEOTIDE SEQUENCE [LARGE SCALE GENOMIC DNA]</scope>
    <source>
        <strain evidence="3 4">T6085</strain>
    </source>
</reference>
<organism evidence="3 4">
    <name type="scientific">Trichoderma gamsii</name>
    <dbReference type="NCBI Taxonomy" id="398673"/>
    <lineage>
        <taxon>Eukaryota</taxon>
        <taxon>Fungi</taxon>
        <taxon>Dikarya</taxon>
        <taxon>Ascomycota</taxon>
        <taxon>Pezizomycotina</taxon>
        <taxon>Sordariomycetes</taxon>
        <taxon>Hypocreomycetidae</taxon>
        <taxon>Hypocreales</taxon>
        <taxon>Hypocreaceae</taxon>
        <taxon>Trichoderma</taxon>
    </lineage>
</organism>
<dbReference type="SUPFAM" id="SSF89372">
    <property type="entry name" value="Fucose-specific lectin"/>
    <property type="match status" value="1"/>
</dbReference>
<feature type="compositionally biased region" description="Low complexity" evidence="1">
    <location>
        <begin position="110"/>
        <end position="136"/>
    </location>
</feature>
<sequence>MSTTLNHDSEGLEVVPGSDNNVEGLEVAHNHGFDGLEASPKVQTAYGLEAVSKDGSSNMDNIEGARWSKSQNPRRKRLWLIIAAVVLVLVIVGAVVGGVVGSRSNHKALATPSSSSTPSPSTSAPSSSTTASSIDASSGIGVTGWWSSDSDFSIRLAYQGDDSYLHMMQYNSGDDDWSTMTILTNLDVKQGSPIALSCFNNPVFSNSDPNSDNNYTQIEIFYISDRGYVAEWWIREQQVPEQRTLNGNGSMSPNAWKAGVGSRFTSYWPSVIVQDDTSQLQEIYYNGSWSQKDLGLACQNHSAFAEIPVSIKGGLIGAENFIYQRDDQKLFVEGRKDSTASASTVTIPAITMPAEAAIGAFAIPRSSASNAAMNNYILWQNATGAIQMTWEDDNTGWRTSSTPESLGTPDKGTGITCLTPTLWAVGSLQPGYSMARCYYLVDGRIREIQYDGSNWSVVGNVI</sequence>
<gene>
    <name evidence="3" type="ORF">TGAM01_v203239</name>
</gene>
<dbReference type="STRING" id="398673.A0A2P4ZUY7"/>
<keyword evidence="2" id="KW-1133">Transmembrane helix</keyword>
<proteinExistence type="predicted"/>
<dbReference type="RefSeq" id="XP_018662741.1">
    <property type="nucleotide sequence ID" value="XM_018804003.1"/>
</dbReference>
<evidence type="ECO:0000256" key="1">
    <source>
        <dbReference type="SAM" id="MobiDB-lite"/>
    </source>
</evidence>